<accession>A0A6M3LNC6</accession>
<sequence length="65" mass="7533">MTIERDQVIQRDLDNLADIIWWIKGYHMGAGDNYNPCPFGLDHIESLRKARVNLESIVMKETSDV</sequence>
<dbReference type="AlphaFoldDB" id="A0A6M3LNC6"/>
<organism evidence="2">
    <name type="scientific">viral metagenome</name>
    <dbReference type="NCBI Taxonomy" id="1070528"/>
    <lineage>
        <taxon>unclassified sequences</taxon>
        <taxon>metagenomes</taxon>
        <taxon>organismal metagenomes</taxon>
    </lineage>
</organism>
<reference evidence="2" key="1">
    <citation type="submission" date="2020-03" db="EMBL/GenBank/DDBJ databases">
        <title>The deep terrestrial virosphere.</title>
        <authorList>
            <person name="Holmfeldt K."/>
            <person name="Nilsson E."/>
            <person name="Simone D."/>
            <person name="Lopez-Fernandez M."/>
            <person name="Wu X."/>
            <person name="de Brujin I."/>
            <person name="Lundin D."/>
            <person name="Andersson A."/>
            <person name="Bertilsson S."/>
            <person name="Dopson M."/>
        </authorList>
    </citation>
    <scope>NUCLEOTIDE SEQUENCE</scope>
    <source>
        <strain evidence="1">MM415A00984</strain>
        <strain evidence="2">MM415B03861</strain>
    </source>
</reference>
<evidence type="ECO:0000313" key="2">
    <source>
        <dbReference type="EMBL" id="QJA94418.1"/>
    </source>
</evidence>
<protein>
    <submittedName>
        <fullName evidence="2">Uncharacterized protein</fullName>
    </submittedName>
</protein>
<proteinExistence type="predicted"/>
<dbReference type="EMBL" id="MT143230">
    <property type="protein sequence ID" value="QJA94418.1"/>
    <property type="molecule type" value="Genomic_DNA"/>
</dbReference>
<evidence type="ECO:0000313" key="1">
    <source>
        <dbReference type="EMBL" id="QJA78799.1"/>
    </source>
</evidence>
<name>A0A6M3LNC6_9ZZZZ</name>
<dbReference type="EMBL" id="MT142354">
    <property type="protein sequence ID" value="QJA78799.1"/>
    <property type="molecule type" value="Genomic_DNA"/>
</dbReference>
<gene>
    <name evidence="1" type="ORF">MM415A00984_0014</name>
    <name evidence="2" type="ORF">MM415B03861_0006</name>
</gene>